<dbReference type="InterPro" id="IPR000873">
    <property type="entry name" value="AMP-dep_synth/lig_dom"/>
</dbReference>
<keyword evidence="5" id="KW-1185">Reference proteome</keyword>
<evidence type="ECO:0000259" key="3">
    <source>
        <dbReference type="Pfam" id="PF00501"/>
    </source>
</evidence>
<dbReference type="Proteomes" id="UP001652621">
    <property type="component" value="Unplaced"/>
</dbReference>
<dbReference type="PANTHER" id="PTHR24096:SF353">
    <property type="entry name" value="GH16244P-RELATED"/>
    <property type="match status" value="1"/>
</dbReference>
<dbReference type="InterPro" id="IPR020845">
    <property type="entry name" value="AMP-binding_CS"/>
</dbReference>
<keyword evidence="2" id="KW-0576">Peroxisome</keyword>
<dbReference type="Gene3D" id="3.30.300.30">
    <property type="match status" value="2"/>
</dbReference>
<dbReference type="PANTHER" id="PTHR24096">
    <property type="entry name" value="LONG-CHAIN-FATTY-ACID--COA LIGASE"/>
    <property type="match status" value="1"/>
</dbReference>
<accession>A0ABM3UT23</accession>
<dbReference type="InterPro" id="IPR045851">
    <property type="entry name" value="AMP-bd_C_sf"/>
</dbReference>
<name>A0ABM3UT23_MUSDO</name>
<dbReference type="RefSeq" id="XP_058976682.1">
    <property type="nucleotide sequence ID" value="XM_059120699.1"/>
</dbReference>
<evidence type="ECO:0000256" key="2">
    <source>
        <dbReference type="ARBA" id="ARBA00023140"/>
    </source>
</evidence>
<evidence type="ECO:0000313" key="6">
    <source>
        <dbReference type="RefSeq" id="XP_058976682.1"/>
    </source>
</evidence>
<dbReference type="InterPro" id="IPR025110">
    <property type="entry name" value="AMP-bd_C"/>
</dbReference>
<organism evidence="5 6">
    <name type="scientific">Musca domestica</name>
    <name type="common">House fly</name>
    <dbReference type="NCBI Taxonomy" id="7370"/>
    <lineage>
        <taxon>Eukaryota</taxon>
        <taxon>Metazoa</taxon>
        <taxon>Ecdysozoa</taxon>
        <taxon>Arthropoda</taxon>
        <taxon>Hexapoda</taxon>
        <taxon>Insecta</taxon>
        <taxon>Pterygota</taxon>
        <taxon>Neoptera</taxon>
        <taxon>Endopterygota</taxon>
        <taxon>Diptera</taxon>
        <taxon>Brachycera</taxon>
        <taxon>Muscomorpha</taxon>
        <taxon>Muscoidea</taxon>
        <taxon>Muscidae</taxon>
        <taxon>Musca</taxon>
    </lineage>
</organism>
<gene>
    <name evidence="6" type="primary">LOC101901584</name>
</gene>
<dbReference type="Pfam" id="PF00501">
    <property type="entry name" value="AMP-binding"/>
    <property type="match status" value="2"/>
</dbReference>
<sequence length="1338" mass="149315">MYPLTATYYDAKEKIWSGPQRKDFYNKDITLGEVIFEVLSKCPDKVIQIHDVTQEKLTAQQLLDHSRVLSKNLLKLGLKKGDVIGLMASNWTHVTTLMLSSFVCGTPVNALYQSFDKDSVAMVYKVTQPKVLFCDAENYKTALEVNNQLQLNAPIFVMNDNDVVEGVGHIKDLLKVENDMSDKENFRFPCYELNGDDTAMLLCSSGTTGTPKGVKCSHRALLNQNVFLTLKPDSLTFTFSAMYWASGLWTLVHSLILGSLRIVTTRPYTPEYLLDLVQQYKITHVLSNNQYMAELAQYEDVPKIQKCLESIDTLLVGGAKVTLGLQEKMHHILAKNLKRPGFAVAYGMSELSGMLTINGGYVTERLVGSEGKILANKKVRIIDKQGQALGPNQHGEICIYSPYPWYGYHNNEEATHKAMRDGWLYTGDIGYFDEEGFLHVCTRDNDVFKSRNFQIYPQLIEEVIYRLAGIAEVCVFGIPDPIATHLTSCAVVRSPTAEGLKLSAKEIDQHVKAHMGSMYHLAGGVYFVDAIPKTGSGKVQRAKVLELVMKMREEKASVVGELNIETVTVMLHPLTATYYDPDRKIWSGPQRKDVYNENITLGEVIYATLSKHPQKIIQNHDVSGVKLTCAELLHQAKALARNLLKLDLKVGDVIGLYASNWTHSTTLMLASFLCGTPTYRIGNYSFAILELIFCDAANYQIAQEVNRELNLDAVVFIMNDNEGVKGLGHIKDLLNAKGSREEQYFKNKVESSYFVFNDMHFSALQSVVGELNIETVTVMLHPLTATYYDPDRKIWSGPQRKDVYNENITLGEVIYATLSKHPQKIIQIHDVSGVKLTCAELLHQAKALARNLLKLDLKVGDVIGLYASNWTHSTTLMLASFLCGTPVNALYPAFDKENVALIYKITRPKLIFCDAGNYQIAQEVNRELNLDAVVFIMNDNEGVKGLGHIKDLLHAKGSREEQYFRYPCYDLKGDDTAIIICSSGTTGTPKGVRCSHRAFLNQNVFLTLKTDSVTCSFSTLYWISGALALISSLTTACLRVVTSQAYSPEYFLDLVRRYKITHFLGGGNFMAELIMYAEEEVIQKSLESIDTMLIGGSKVLQAVQEKMNSILACNSQRPGFCVAYGMSELSGMLSISGGHVMERLEGSEGKLVANKQVRIIDKLGRNLGPNEHGEICILTPYTWSGYYQNPEATSKALRSNWLHTGDIGYFNDEGFLHVCARDNDVFKSRNFQIYPQLIEEVICRIPGVAECCVFGIPDFVASHLTACAVVRTQNADGLKLTTKEIDQHVKANMGSMYHLSGGVYFVEAIPKTGSGKAQRRKVLDLVMKIKKEGGEEKP</sequence>
<reference evidence="6" key="1">
    <citation type="submission" date="2025-08" db="UniProtKB">
        <authorList>
            <consortium name="RefSeq"/>
        </authorList>
    </citation>
    <scope>IDENTIFICATION</scope>
    <source>
        <strain evidence="6">Aabys</strain>
        <tissue evidence="6">Whole body</tissue>
    </source>
</reference>
<dbReference type="Pfam" id="PF13193">
    <property type="entry name" value="AMP-binding_C"/>
    <property type="match status" value="2"/>
</dbReference>
<feature type="domain" description="AMP-dependent synthetase/ligase" evidence="3">
    <location>
        <begin position="40"/>
        <end position="408"/>
    </location>
</feature>
<evidence type="ECO:0000259" key="4">
    <source>
        <dbReference type="Pfam" id="PF13193"/>
    </source>
</evidence>
<feature type="domain" description="AMP-dependent synthetase/ligase" evidence="3">
    <location>
        <begin position="819"/>
        <end position="1187"/>
    </location>
</feature>
<comment type="subcellular location">
    <subcellularLocation>
        <location evidence="1">Peroxisome</location>
    </subcellularLocation>
</comment>
<dbReference type="Gene3D" id="3.40.50.12780">
    <property type="entry name" value="N-terminal domain of ligase-like"/>
    <property type="match status" value="3"/>
</dbReference>
<feature type="domain" description="AMP-binding enzyme C-terminal" evidence="4">
    <location>
        <begin position="1238"/>
        <end position="1316"/>
    </location>
</feature>
<dbReference type="InterPro" id="IPR042099">
    <property type="entry name" value="ANL_N_sf"/>
</dbReference>
<feature type="domain" description="AMP-binding enzyme C-terminal" evidence="4">
    <location>
        <begin position="460"/>
        <end position="538"/>
    </location>
</feature>
<protein>
    <submittedName>
        <fullName evidence="6">Uncharacterized protein LOC101901584</fullName>
    </submittedName>
</protein>
<dbReference type="PROSITE" id="PS00455">
    <property type="entry name" value="AMP_BINDING"/>
    <property type="match status" value="2"/>
</dbReference>
<dbReference type="GeneID" id="101901584"/>
<evidence type="ECO:0000256" key="1">
    <source>
        <dbReference type="ARBA" id="ARBA00004275"/>
    </source>
</evidence>
<dbReference type="SUPFAM" id="SSF56801">
    <property type="entry name" value="Acetyl-CoA synthetase-like"/>
    <property type="match status" value="3"/>
</dbReference>
<evidence type="ECO:0000313" key="5">
    <source>
        <dbReference type="Proteomes" id="UP001652621"/>
    </source>
</evidence>
<proteinExistence type="predicted"/>